<feature type="region of interest" description="Disordered" evidence="2">
    <location>
        <begin position="830"/>
        <end position="862"/>
    </location>
</feature>
<organism evidence="3 4">
    <name type="scientific">Paraphoma chrysanthemicola</name>
    <dbReference type="NCBI Taxonomy" id="798071"/>
    <lineage>
        <taxon>Eukaryota</taxon>
        <taxon>Fungi</taxon>
        <taxon>Dikarya</taxon>
        <taxon>Ascomycota</taxon>
        <taxon>Pezizomycotina</taxon>
        <taxon>Dothideomycetes</taxon>
        <taxon>Pleosporomycetidae</taxon>
        <taxon>Pleosporales</taxon>
        <taxon>Pleosporineae</taxon>
        <taxon>Phaeosphaeriaceae</taxon>
        <taxon>Paraphoma</taxon>
    </lineage>
</organism>
<feature type="compositionally biased region" description="Low complexity" evidence="2">
    <location>
        <begin position="914"/>
        <end position="957"/>
    </location>
</feature>
<dbReference type="OrthoDB" id="10505574at2759"/>
<evidence type="ECO:0000313" key="4">
    <source>
        <dbReference type="Proteomes" id="UP000813461"/>
    </source>
</evidence>
<dbReference type="EMBL" id="JAGMVJ010000005">
    <property type="protein sequence ID" value="KAH7090555.1"/>
    <property type="molecule type" value="Genomic_DNA"/>
</dbReference>
<feature type="compositionally biased region" description="Basic residues" evidence="2">
    <location>
        <begin position="210"/>
        <end position="223"/>
    </location>
</feature>
<protein>
    <submittedName>
        <fullName evidence="3">Uncharacterized protein</fullName>
    </submittedName>
</protein>
<feature type="compositionally biased region" description="Polar residues" evidence="2">
    <location>
        <begin position="904"/>
        <end position="913"/>
    </location>
</feature>
<accession>A0A8K0W201</accession>
<gene>
    <name evidence="3" type="ORF">FB567DRAFT_520128</name>
</gene>
<feature type="region of interest" description="Disordered" evidence="2">
    <location>
        <begin position="193"/>
        <end position="229"/>
    </location>
</feature>
<reference evidence="3" key="1">
    <citation type="journal article" date="2021" name="Nat. Commun.">
        <title>Genetic determinants of endophytism in the Arabidopsis root mycobiome.</title>
        <authorList>
            <person name="Mesny F."/>
            <person name="Miyauchi S."/>
            <person name="Thiergart T."/>
            <person name="Pickel B."/>
            <person name="Atanasova L."/>
            <person name="Karlsson M."/>
            <person name="Huettel B."/>
            <person name="Barry K.W."/>
            <person name="Haridas S."/>
            <person name="Chen C."/>
            <person name="Bauer D."/>
            <person name="Andreopoulos W."/>
            <person name="Pangilinan J."/>
            <person name="LaButti K."/>
            <person name="Riley R."/>
            <person name="Lipzen A."/>
            <person name="Clum A."/>
            <person name="Drula E."/>
            <person name="Henrissat B."/>
            <person name="Kohler A."/>
            <person name="Grigoriev I.V."/>
            <person name="Martin F.M."/>
            <person name="Hacquard S."/>
        </authorList>
    </citation>
    <scope>NUCLEOTIDE SEQUENCE</scope>
    <source>
        <strain evidence="3">MPI-SDFR-AT-0120</strain>
    </source>
</reference>
<sequence length="1054" mass="116994">MRGIAGRSRHERRKAKRALEQAAGQQLATITKGVRPSEEGSRAPKIAPVKKELQEIPKSVNKNQKKRKRSNSQDGRTQDAENASAKSRRLSSGASSLANGVKLIEVGSPGSHDHVEKWEGRLDAQEERVAQDELDSTQQVEEGLQSDTNEKTEDIAARQKQVDALSNDLQDRSSRIETKQWAVETTFQEQNNLTKAPEKKKNGVPSLAGKVRKKANAKIRKQVKAPQSSTQGMIENKYCTISQLNDLQSNIKKTNKHVHTELGSRLTKKGVQELISGAEPKYLEKIEALLKTMESQNARDMEALKLGLAKKISDVEENHAKTTKEQTAKIESLEEDLLSTSIHTEQLKVLKSNDILLMKQEQTSFGEAKTQLSKDVEATKADVETIRQSTEDLKTQTTEFQSQISANKALHEKALSAVKETEGKIFILEETTKTLTTSEKAHNERLSGVETLQKEQTSAVAEAQKKYADLQTQQTKETERLDAKLADQTALFEGQAKSIKTLADSLAGSESGRNDLAVDVTTMRSELTAVQTKLESNCKWVEIHGKGLEDHKAKFEALTAKGDQEPKNVHTSISDETKKYKQLVLDVQAEIVSKAEKDKLEMQSKWGKEILLLKEQHAKDREVDKCSIERAVLEKLGLGDEQRLGSLRELWTTGLGSNSIENGSGLDVRMDALAGDIIDVKKIQKELRQDQNRDANTIAAQHSEVEALRQSFVVEIKRAQSIPQVGPSAVLTTATVDEMIQKALDTATQSFQARFDALEATQTTLVGQLSSLAKSQKEIESIRFNVETLRQNRKTDDIAFVNMRRHIDKISGLEISMSELQQGCVLNPINIPTPAASNPSTPLPSPRTQPTQQEGDGRPSLPTVARQLEGSVTQAWHGPTMLQGFQSPSRHLPSPFPHERATGQPHSGTSTPLPQQMQRLYHLQQQQQLHQPQQHQQQLHQLQQYPQQQQQQQQQMPLNRTFARNNPTTQGMAQTRIGFPPNQRAGSFMLPSPVPTNMAHIQNPMGAAAMRRDSELAHGHTAASNRVGDAAAGLMVLARQTEGNMHQTDVLRYG</sequence>
<comment type="caution">
    <text evidence="3">The sequence shown here is derived from an EMBL/GenBank/DDBJ whole genome shotgun (WGS) entry which is preliminary data.</text>
</comment>
<feature type="region of interest" description="Disordered" evidence="2">
    <location>
        <begin position="879"/>
        <end position="957"/>
    </location>
</feature>
<dbReference type="Proteomes" id="UP000813461">
    <property type="component" value="Unassembled WGS sequence"/>
</dbReference>
<feature type="compositionally biased region" description="Basic and acidic residues" evidence="2">
    <location>
        <begin position="111"/>
        <end position="131"/>
    </location>
</feature>
<evidence type="ECO:0000256" key="2">
    <source>
        <dbReference type="SAM" id="MobiDB-lite"/>
    </source>
</evidence>
<evidence type="ECO:0000256" key="1">
    <source>
        <dbReference type="SAM" id="Coils"/>
    </source>
</evidence>
<feature type="compositionally biased region" description="Basic residues" evidence="2">
    <location>
        <begin position="7"/>
        <end position="16"/>
    </location>
</feature>
<dbReference type="AlphaFoldDB" id="A0A8K0W201"/>
<feature type="coiled-coil region" evidence="1">
    <location>
        <begin position="453"/>
        <end position="480"/>
    </location>
</feature>
<name>A0A8K0W201_9PLEO</name>
<feature type="region of interest" description="Disordered" evidence="2">
    <location>
        <begin position="1"/>
        <end position="155"/>
    </location>
</feature>
<keyword evidence="4" id="KW-1185">Reference proteome</keyword>
<keyword evidence="1" id="KW-0175">Coiled coil</keyword>
<evidence type="ECO:0000313" key="3">
    <source>
        <dbReference type="EMBL" id="KAH7090555.1"/>
    </source>
</evidence>
<proteinExistence type="predicted"/>